<keyword evidence="1" id="KW-1133">Transmembrane helix</keyword>
<organism evidence="3 4">
    <name type="scientific">Ohtaekwangia kribbensis</name>
    <dbReference type="NCBI Taxonomy" id="688913"/>
    <lineage>
        <taxon>Bacteria</taxon>
        <taxon>Pseudomonadati</taxon>
        <taxon>Bacteroidota</taxon>
        <taxon>Cytophagia</taxon>
        <taxon>Cytophagales</taxon>
        <taxon>Fulvivirgaceae</taxon>
        <taxon>Ohtaekwangia</taxon>
    </lineage>
</organism>
<reference evidence="4" key="1">
    <citation type="journal article" date="2019" name="Int. J. Syst. Evol. Microbiol.">
        <title>The Global Catalogue of Microorganisms (GCM) 10K type strain sequencing project: providing services to taxonomists for standard genome sequencing and annotation.</title>
        <authorList>
            <consortium name="The Broad Institute Genomics Platform"/>
            <consortium name="The Broad Institute Genome Sequencing Center for Infectious Disease"/>
            <person name="Wu L."/>
            <person name="Ma J."/>
        </authorList>
    </citation>
    <scope>NUCLEOTIDE SEQUENCE [LARGE SCALE GENOMIC DNA]</scope>
    <source>
        <strain evidence="4">CCUG 58938</strain>
    </source>
</reference>
<dbReference type="SUPFAM" id="SSF53448">
    <property type="entry name" value="Nucleotide-diphospho-sugar transferases"/>
    <property type="match status" value="1"/>
</dbReference>
<name>A0ABW3JYC4_9BACT</name>
<protein>
    <submittedName>
        <fullName evidence="3">Glycosyltransferase family 2 protein</fullName>
    </submittedName>
</protein>
<keyword evidence="4" id="KW-1185">Reference proteome</keyword>
<dbReference type="Gene3D" id="3.90.550.10">
    <property type="entry name" value="Spore Coat Polysaccharide Biosynthesis Protein SpsA, Chain A"/>
    <property type="match status" value="1"/>
</dbReference>
<evidence type="ECO:0000313" key="3">
    <source>
        <dbReference type="EMBL" id="MFD0998899.1"/>
    </source>
</evidence>
<dbReference type="InterPro" id="IPR001173">
    <property type="entry name" value="Glyco_trans_2-like"/>
</dbReference>
<dbReference type="InterPro" id="IPR029044">
    <property type="entry name" value="Nucleotide-diphossugar_trans"/>
</dbReference>
<dbReference type="InterPro" id="IPR050256">
    <property type="entry name" value="Glycosyltransferase_2"/>
</dbReference>
<dbReference type="EMBL" id="JBHTKA010000001">
    <property type="protein sequence ID" value="MFD0998899.1"/>
    <property type="molecule type" value="Genomic_DNA"/>
</dbReference>
<gene>
    <name evidence="3" type="ORF">ACFQ21_06250</name>
</gene>
<dbReference type="RefSeq" id="WP_377576369.1">
    <property type="nucleotide sequence ID" value="NZ_JBHTKA010000001.1"/>
</dbReference>
<evidence type="ECO:0000313" key="4">
    <source>
        <dbReference type="Proteomes" id="UP001597112"/>
    </source>
</evidence>
<dbReference type="CDD" id="cd04179">
    <property type="entry name" value="DPM_DPG-synthase_like"/>
    <property type="match status" value="1"/>
</dbReference>
<evidence type="ECO:0000259" key="2">
    <source>
        <dbReference type="Pfam" id="PF00535"/>
    </source>
</evidence>
<dbReference type="PANTHER" id="PTHR48090">
    <property type="entry name" value="UNDECAPRENYL-PHOSPHATE 4-DEOXY-4-FORMAMIDO-L-ARABINOSE TRANSFERASE-RELATED"/>
    <property type="match status" value="1"/>
</dbReference>
<evidence type="ECO:0000256" key="1">
    <source>
        <dbReference type="SAM" id="Phobius"/>
    </source>
</evidence>
<dbReference type="Pfam" id="PF00535">
    <property type="entry name" value="Glycos_transf_2"/>
    <property type="match status" value="1"/>
</dbReference>
<comment type="caution">
    <text evidence="3">The sequence shown here is derived from an EMBL/GenBank/DDBJ whole genome shotgun (WGS) entry which is preliminary data.</text>
</comment>
<accession>A0ABW3JYC4</accession>
<feature type="transmembrane region" description="Helical" evidence="1">
    <location>
        <begin position="219"/>
        <end position="237"/>
    </location>
</feature>
<dbReference type="PANTHER" id="PTHR48090:SF7">
    <property type="entry name" value="RFBJ PROTEIN"/>
    <property type="match status" value="1"/>
</dbReference>
<sequence>MMNEAFEQHKVCVLIPTYNNNQTLENVLQDVMRFTTHIIVVNDGSTDNTADILAKYPSIRTVQYANNQGKGHALRLGFKKAVEYGYDYAITIDSDGQHFAEDLPKFLEKLRQHPKAIIMGARNMDQASVPGKSSFGHKFSNFWFKVETGVQMGDTQSGYRLYPVKLLQNFRFMTKKFEFEIEVMVRAVWSGIEITEVPVRVFYAEKGKRISHFRPFKDFTRISILNTVLVTMALLYYKPRDFFRSIKKKI</sequence>
<proteinExistence type="predicted"/>
<dbReference type="Proteomes" id="UP001597112">
    <property type="component" value="Unassembled WGS sequence"/>
</dbReference>
<keyword evidence="1" id="KW-0812">Transmembrane</keyword>
<keyword evidence="1" id="KW-0472">Membrane</keyword>
<feature type="domain" description="Glycosyltransferase 2-like" evidence="2">
    <location>
        <begin position="12"/>
        <end position="133"/>
    </location>
</feature>